<evidence type="ECO:0000313" key="1">
    <source>
        <dbReference type="EMBL" id="MBC2399313.1"/>
    </source>
</evidence>
<reference evidence="1 2" key="1">
    <citation type="submission" date="2020-04" db="EMBL/GenBank/DDBJ databases">
        <title>Genomic insights into acetone-butanol-ethanol (ABE) fermentation by sequencing solventogenic clostridia strains.</title>
        <authorList>
            <person name="Brown S."/>
        </authorList>
    </citation>
    <scope>NUCLEOTIDE SEQUENCE [LARGE SCALE GENOMIC DNA]</scope>
    <source>
        <strain evidence="1 2">DJ011</strain>
    </source>
</reference>
<dbReference type="AlphaFoldDB" id="A0A923EA71"/>
<comment type="caution">
    <text evidence="1">The sequence shown here is derived from an EMBL/GenBank/DDBJ whole genome shotgun (WGS) entry which is preliminary data.</text>
</comment>
<sequence>MLGKIIDMNNTDAFITFQNGTTKNVSKLSLSSNAKIGDTVNIDPNAMRLTNDKLVDFF</sequence>
<organism evidence="1 2">
    <name type="scientific">Clostridium tetanomorphum</name>
    <dbReference type="NCBI Taxonomy" id="1553"/>
    <lineage>
        <taxon>Bacteria</taxon>
        <taxon>Bacillati</taxon>
        <taxon>Bacillota</taxon>
        <taxon>Clostridia</taxon>
        <taxon>Eubacteriales</taxon>
        <taxon>Clostridiaceae</taxon>
        <taxon>Clostridium</taxon>
    </lineage>
</organism>
<accession>A0A923EA71</accession>
<dbReference type="RefSeq" id="WP_173680603.1">
    <property type="nucleotide sequence ID" value="NZ_JAAZWO010000025.1"/>
</dbReference>
<dbReference type="Proteomes" id="UP000563151">
    <property type="component" value="Unassembled WGS sequence"/>
</dbReference>
<proteinExistence type="predicted"/>
<protein>
    <submittedName>
        <fullName evidence="1">Uncharacterized protein</fullName>
    </submittedName>
</protein>
<dbReference type="EMBL" id="JAAZWO010000025">
    <property type="protein sequence ID" value="MBC2399313.1"/>
    <property type="molecule type" value="Genomic_DNA"/>
</dbReference>
<gene>
    <name evidence="1" type="ORF">HGG79_16270</name>
</gene>
<keyword evidence="2" id="KW-1185">Reference proteome</keyword>
<name>A0A923EA71_CLOTT</name>
<evidence type="ECO:0000313" key="2">
    <source>
        <dbReference type="Proteomes" id="UP000563151"/>
    </source>
</evidence>